<dbReference type="Pfam" id="PF05183">
    <property type="entry name" value="RdRP"/>
    <property type="match status" value="1"/>
</dbReference>
<reference evidence="3" key="1">
    <citation type="submission" date="2022-10" db="EMBL/GenBank/DDBJ databases">
        <title>Culturing micro-colonial fungi from biological soil crusts in the Mojave desert and describing Neophaeococcomyces mojavensis, and introducing the new genera and species Taxawa tesnikishii.</title>
        <authorList>
            <person name="Kurbessoian T."/>
            <person name="Stajich J.E."/>
        </authorList>
    </citation>
    <scope>NUCLEOTIDE SEQUENCE</scope>
    <source>
        <strain evidence="3">TK_1</strain>
    </source>
</reference>
<protein>
    <recommendedName>
        <fullName evidence="2">RDRP core domain-containing protein</fullName>
    </recommendedName>
</protein>
<dbReference type="PANTHER" id="PTHR23079:SF55">
    <property type="entry name" value="RNA-DIRECTED RNA POLYMERASE"/>
    <property type="match status" value="1"/>
</dbReference>
<evidence type="ECO:0000313" key="3">
    <source>
        <dbReference type="EMBL" id="KAJ9665913.1"/>
    </source>
</evidence>
<feature type="region of interest" description="Disordered" evidence="1">
    <location>
        <begin position="1487"/>
        <end position="1559"/>
    </location>
</feature>
<dbReference type="Proteomes" id="UP001172684">
    <property type="component" value="Unassembled WGS sequence"/>
</dbReference>
<dbReference type="InterPro" id="IPR027417">
    <property type="entry name" value="P-loop_NTPase"/>
</dbReference>
<feature type="region of interest" description="Disordered" evidence="1">
    <location>
        <begin position="1385"/>
        <end position="1432"/>
    </location>
</feature>
<feature type="domain" description="RDRP core" evidence="2">
    <location>
        <begin position="429"/>
        <end position="1011"/>
    </location>
</feature>
<sequence length="1746" mass="194687">MALPARPHRRTFNTSSPLKPLPFQPRSGPVVRASDPDWTSWPEVTVKVMRFPRNIQPLDVYKVLVQNGLASTVTRIEIARQPSSDGAAYVTFDPPPARAFWQERIGYYLEQSNDFKELRIDLLSKRRVFMHRSPVDPDREYPERLVLFAEQIDFGFMVAQSSVMIMKTVPNRESSRIKLVLGLQHKELCVEFSLNVTSAEEDDRYRFRIPFSKMERLQENTRSPDQRELVLSLPFPPAFFYKTRDIESTFDNGSYWNERSTWIRETDIVKDRRWTTYRFIFDAAKCNKANYSLVIDALADYNIPTVSGRDISYADRAEPTIWNLFEDQLDSDNSASSALAGFGNLDFEVRYQLEVCLSHGYLNEYNLSPEFIHRLASLGPSIAQDTLEQVADLKLRVYDPMDVFKIHVSGGSSRKKIPPYCCYTRAATVTPTMIYYASPTVETSNRVIRDYSNMEDRFLRVKFTDEKDEGRLNGRSDREHDEILRRVKRTMQQGIIIGKRRYEFLAFGNSQFREHSAYFFAPTPEWDADNIRIDMGKFRHIQEVAKNAARVGQCFSTTRAVRGMKVKIKRLDDVSVQYNGKPLTFTDGVGKISLFLAQMISSEFDYPNAFEDPPSVFQFRLGGCKGILAVAPDAVATDVHIRESQYKFPAMHEGLEVIRVSFFATATLNRQIILVLTALGVPDRVFLKMQQNILADFEVAMRDSMVALRLLQKNIDANQMTLIIASMVLDGFMSSTEPFMMSVLQLWRAWTIKFLKEKARIFVENGAFLFGCIDETLTLKGHVEPKDPDEVSSKAERLAALPEIFLRISDPSNKGVYRVIEGICILARNPSLHPGDVRVVRAVDVPSLHHLKNVVVLPCTGDRPLSNMCSGGDLDGDDYLVMWDPELIPEEINHPAMDFTGAEPIRVDREVTVDDRIEFFLTYIKNDNLGRIAHGHLAQADFCEAGVKDPICLELAELHSTAVDFPKTGVPAKMSRDLAPKKWPHFMEKKHKPKDKIYHSKEILGQLYDQVERVDFVPKYDLPFDERILRAYQLSVDILQQAAEIKVLYDAAVRRIMAKHAIRTEFEVWSTLVLDHNCEAGDYKFSEDMGYITKSLKDRFKDLCIEKAGGRDFEHLGPFVAAMYTVTAREMNAALAECRAVKEVAGREVPVRKMDVEFMPFMSFPWLFVSELGRIAHGGAASQGQNLVTLQAVQKMKPTKKEDPGIQEQGEEELLALFDDAPDSSGRHTVPAKRLPDKDAPNSSTPQIVAEKHLLDEDAPNSSGEHAVKADDTDDDDSNWSVSRPVATNYPLGGDAPSSSPRQAAPINTIVDSGEDITHSVELHPITQQLLGTDRIMMVDRGTKGRAKRGPRRQKFVHTVDTFDAIVRAQDAMDVKKQQVSSVNEARFNETEGQGNLPARKAAESSKMAEYTSHATGQRSGNSNPSGAVTEDEEDLIIFDDVVEEDKSAASEVVKHSIDKGLDLARLAQQNRFAFVDGLSSLFLPPAADQISPKTPTSTPAAPTPSAQPLRQSPLPIRPGRSIPPRSPAVPSRHPAPVAPSDQVQHVSPLASHPANLPAQPKGFYRLTSPYLEHLEQVLSPAIAQVAQLPAGKTAPRKVLLILDAPDLLLAAVDPSSGITASSLAVSLLKLRQQVHATVLAVAADAPLISAATSASSAISSSTPLETAHASFVISQAHLADVVMSLRLLDTGFAADVSGVLRITIGNSEDEGLGEGRRLEEKEVLYFVGGDGGVRVFERGAGGGNG</sequence>
<feature type="region of interest" description="Disordered" evidence="1">
    <location>
        <begin position="1"/>
        <end position="30"/>
    </location>
</feature>
<dbReference type="InterPro" id="IPR007855">
    <property type="entry name" value="RDRP"/>
</dbReference>
<dbReference type="EMBL" id="JAPDRL010000024">
    <property type="protein sequence ID" value="KAJ9665913.1"/>
    <property type="molecule type" value="Genomic_DNA"/>
</dbReference>
<feature type="region of interest" description="Disordered" evidence="1">
    <location>
        <begin position="1221"/>
        <end position="1306"/>
    </location>
</feature>
<gene>
    <name evidence="3" type="ORF">H2201_004037</name>
</gene>
<feature type="compositionally biased region" description="Polar residues" evidence="1">
    <location>
        <begin position="1413"/>
        <end position="1427"/>
    </location>
</feature>
<organism evidence="3 4">
    <name type="scientific">Coniosporium apollinis</name>
    <dbReference type="NCBI Taxonomy" id="61459"/>
    <lineage>
        <taxon>Eukaryota</taxon>
        <taxon>Fungi</taxon>
        <taxon>Dikarya</taxon>
        <taxon>Ascomycota</taxon>
        <taxon>Pezizomycotina</taxon>
        <taxon>Dothideomycetes</taxon>
        <taxon>Dothideomycetes incertae sedis</taxon>
        <taxon>Coniosporium</taxon>
    </lineage>
</organism>
<keyword evidence="4" id="KW-1185">Reference proteome</keyword>
<evidence type="ECO:0000259" key="2">
    <source>
        <dbReference type="Pfam" id="PF05183"/>
    </source>
</evidence>
<dbReference type="InterPro" id="IPR057596">
    <property type="entry name" value="RDRP_core"/>
</dbReference>
<proteinExistence type="predicted"/>
<dbReference type="Gene3D" id="3.40.50.300">
    <property type="entry name" value="P-loop containing nucleotide triphosphate hydrolases"/>
    <property type="match status" value="1"/>
</dbReference>
<comment type="caution">
    <text evidence="3">The sequence shown here is derived from an EMBL/GenBank/DDBJ whole genome shotgun (WGS) entry which is preliminary data.</text>
</comment>
<feature type="compositionally biased region" description="Basic residues" evidence="1">
    <location>
        <begin position="1"/>
        <end position="11"/>
    </location>
</feature>
<accession>A0ABQ9NW02</accession>
<name>A0ABQ9NW02_9PEZI</name>
<dbReference type="PANTHER" id="PTHR23079">
    <property type="entry name" value="RNA-DEPENDENT RNA POLYMERASE"/>
    <property type="match status" value="1"/>
</dbReference>
<feature type="compositionally biased region" description="Low complexity" evidence="1">
    <location>
        <begin position="1492"/>
        <end position="1524"/>
    </location>
</feature>
<evidence type="ECO:0000313" key="4">
    <source>
        <dbReference type="Proteomes" id="UP001172684"/>
    </source>
</evidence>
<evidence type="ECO:0000256" key="1">
    <source>
        <dbReference type="SAM" id="MobiDB-lite"/>
    </source>
</evidence>